<dbReference type="InterPro" id="IPR012926">
    <property type="entry name" value="TMEM120A/B"/>
</dbReference>
<dbReference type="AlphaFoldDB" id="A0A9P0LU24"/>
<evidence type="ECO:0000313" key="9">
    <source>
        <dbReference type="Proteomes" id="UP001152888"/>
    </source>
</evidence>
<evidence type="ECO:0000256" key="7">
    <source>
        <dbReference type="SAM" id="Phobius"/>
    </source>
</evidence>
<protein>
    <recommendedName>
        <fullName evidence="10">Transmembrane protein 120 homolog</fullName>
    </recommendedName>
</protein>
<dbReference type="PANTHER" id="PTHR21433:SF0">
    <property type="entry name" value="TRANSMEMBRANE PROTEIN 120 HOMOLOG"/>
    <property type="match status" value="1"/>
</dbReference>
<feature type="transmembrane region" description="Helical" evidence="7">
    <location>
        <begin position="153"/>
        <end position="172"/>
    </location>
</feature>
<keyword evidence="5 7" id="KW-0472">Membrane</keyword>
<sequence length="359" mass="42700">MEVAPILEEWEELREDYKKLECANVEYLKKLKELNGAQQQCLKHIQHQRYRMQVMAKTLRKLKKNKESSEKIKEMEDNLLKREAELQTIEERLPKKGSVYLKLILGDIDVSFLSKDEKFKYKDDYEKFKLINHVIAVVANVAMLYTSCRAIEILYLGFLVWYYCTITIKEAILRANGSRIKGWWRLHHILSTISSGILLIWPENEPWRQFREQFIWYNLYSCFVTYLQFKYQRGALYRLKALGERDNMDITIEGFHSWMWRGLTFLLPFLFIGYLFQLIHAVVLYKLSYHPEATWQVLTTSILFFVFFLGNTVTTILVVPEKIKQKVMFSYKVMTRRVYNVLSDTVRSGGRTTTNGIQK</sequence>
<accession>A0A9P0LU24</accession>
<feature type="coiled-coil region" evidence="6">
    <location>
        <begin position="65"/>
        <end position="92"/>
    </location>
</feature>
<comment type="similarity">
    <text evidence="2">Belongs to the TMEM120 family.</text>
</comment>
<evidence type="ECO:0000313" key="8">
    <source>
        <dbReference type="EMBL" id="CAH2005556.1"/>
    </source>
</evidence>
<reference evidence="8" key="1">
    <citation type="submission" date="2022-03" db="EMBL/GenBank/DDBJ databases">
        <authorList>
            <person name="Sayadi A."/>
        </authorList>
    </citation>
    <scope>NUCLEOTIDE SEQUENCE</scope>
</reference>
<comment type="subcellular location">
    <subcellularLocation>
        <location evidence="1">Membrane</location>
        <topology evidence="1">Multi-pass membrane protein</topology>
    </subcellularLocation>
</comment>
<keyword evidence="3 7" id="KW-0812">Transmembrane</keyword>
<dbReference type="Pfam" id="PF07851">
    <property type="entry name" value="TMEM120A-B"/>
    <property type="match status" value="1"/>
</dbReference>
<dbReference type="OrthoDB" id="2015098at2759"/>
<feature type="transmembrane region" description="Helical" evidence="7">
    <location>
        <begin position="297"/>
        <end position="319"/>
    </location>
</feature>
<evidence type="ECO:0000256" key="4">
    <source>
        <dbReference type="ARBA" id="ARBA00022989"/>
    </source>
</evidence>
<evidence type="ECO:0000256" key="2">
    <source>
        <dbReference type="ARBA" id="ARBA00009700"/>
    </source>
</evidence>
<dbReference type="GO" id="GO:0016020">
    <property type="term" value="C:membrane"/>
    <property type="evidence" value="ECO:0007669"/>
    <property type="project" value="UniProtKB-SubCell"/>
</dbReference>
<keyword evidence="4 7" id="KW-1133">Transmembrane helix</keyword>
<comment type="caution">
    <text evidence="8">The sequence shown here is derived from an EMBL/GenBank/DDBJ whole genome shotgun (WGS) entry which is preliminary data.</text>
</comment>
<name>A0A9P0LU24_ACAOB</name>
<dbReference type="PANTHER" id="PTHR21433">
    <property type="entry name" value="TRANSMEMBRANE PROTEIN INDUCED BY TUMOR NECROSIS FACTOR ALPHA"/>
    <property type="match status" value="1"/>
</dbReference>
<evidence type="ECO:0008006" key="10">
    <source>
        <dbReference type="Google" id="ProtNLM"/>
    </source>
</evidence>
<evidence type="ECO:0000256" key="6">
    <source>
        <dbReference type="SAM" id="Coils"/>
    </source>
</evidence>
<proteinExistence type="inferred from homology"/>
<dbReference type="Proteomes" id="UP001152888">
    <property type="component" value="Unassembled WGS sequence"/>
</dbReference>
<evidence type="ECO:0000256" key="1">
    <source>
        <dbReference type="ARBA" id="ARBA00004141"/>
    </source>
</evidence>
<keyword evidence="9" id="KW-1185">Reference proteome</keyword>
<evidence type="ECO:0000256" key="3">
    <source>
        <dbReference type="ARBA" id="ARBA00022692"/>
    </source>
</evidence>
<feature type="transmembrane region" description="Helical" evidence="7">
    <location>
        <begin position="130"/>
        <end position="147"/>
    </location>
</feature>
<feature type="transmembrane region" description="Helical" evidence="7">
    <location>
        <begin position="265"/>
        <end position="285"/>
    </location>
</feature>
<dbReference type="EMBL" id="CAKOFQ010007647">
    <property type="protein sequence ID" value="CAH2005556.1"/>
    <property type="molecule type" value="Genomic_DNA"/>
</dbReference>
<gene>
    <name evidence="8" type="ORF">ACAOBT_LOCUS28619</name>
</gene>
<evidence type="ECO:0000256" key="5">
    <source>
        <dbReference type="ARBA" id="ARBA00023136"/>
    </source>
</evidence>
<feature type="coiled-coil region" evidence="6">
    <location>
        <begin position="10"/>
        <end position="37"/>
    </location>
</feature>
<keyword evidence="6" id="KW-0175">Coiled coil</keyword>
<organism evidence="8 9">
    <name type="scientific">Acanthoscelides obtectus</name>
    <name type="common">Bean weevil</name>
    <name type="synonym">Bruchus obtectus</name>
    <dbReference type="NCBI Taxonomy" id="200917"/>
    <lineage>
        <taxon>Eukaryota</taxon>
        <taxon>Metazoa</taxon>
        <taxon>Ecdysozoa</taxon>
        <taxon>Arthropoda</taxon>
        <taxon>Hexapoda</taxon>
        <taxon>Insecta</taxon>
        <taxon>Pterygota</taxon>
        <taxon>Neoptera</taxon>
        <taxon>Endopterygota</taxon>
        <taxon>Coleoptera</taxon>
        <taxon>Polyphaga</taxon>
        <taxon>Cucujiformia</taxon>
        <taxon>Chrysomeloidea</taxon>
        <taxon>Chrysomelidae</taxon>
        <taxon>Bruchinae</taxon>
        <taxon>Bruchini</taxon>
        <taxon>Acanthoscelides</taxon>
    </lineage>
</organism>